<feature type="compositionally biased region" description="Acidic residues" evidence="1">
    <location>
        <begin position="101"/>
        <end position="110"/>
    </location>
</feature>
<organism evidence="2 3">
    <name type="scientific">Glarea lozoyensis (strain ATCC 74030 / MF5533)</name>
    <dbReference type="NCBI Taxonomy" id="1104152"/>
    <lineage>
        <taxon>Eukaryota</taxon>
        <taxon>Fungi</taxon>
        <taxon>Dikarya</taxon>
        <taxon>Ascomycota</taxon>
        <taxon>Pezizomycotina</taxon>
        <taxon>Leotiomycetes</taxon>
        <taxon>Helotiales</taxon>
        <taxon>Helotiaceae</taxon>
        <taxon>Glarea</taxon>
    </lineage>
</organism>
<proteinExistence type="predicted"/>
<dbReference type="OrthoDB" id="5590473at2759"/>
<dbReference type="HOGENOM" id="CLU_1190023_0_0_1"/>
<protein>
    <submittedName>
        <fullName evidence="2">Uncharacterized protein</fullName>
    </submittedName>
</protein>
<dbReference type="Proteomes" id="UP000005446">
    <property type="component" value="Unassembled WGS sequence"/>
</dbReference>
<feature type="region of interest" description="Disordered" evidence="1">
    <location>
        <begin position="197"/>
        <end position="233"/>
    </location>
</feature>
<sequence>MNRSSYSPSTTLKPNAATDAAADNFDVAAYDPSESEPTSLGDFDRLWRFRGVPTGSHPHRSRHGSTESSSSSISSAGSTAPSSAPEIASDGADGVGKGLDTDEATEGEDFSDFVNRNKAVRWKDEVTTEKKALLVRKLREKKLLAQDFDASLAVARWGENVRSDGLHVRPDHMYDAEKCGYELNILEPVFKVKSLAPVRKNRNGTGNGYATTSGHSSGSDGPTPGTQVRQEQC</sequence>
<evidence type="ECO:0000256" key="1">
    <source>
        <dbReference type="SAM" id="MobiDB-lite"/>
    </source>
</evidence>
<accession>H0EH74</accession>
<dbReference type="AlphaFoldDB" id="H0EH74"/>
<reference evidence="2 3" key="1">
    <citation type="journal article" date="2012" name="Eukaryot. Cell">
        <title>Genome sequence of the fungus Glarea lozoyensis: the first genome sequence of a species from the Helotiaceae family.</title>
        <authorList>
            <person name="Youssar L."/>
            <person name="Gruening B.A."/>
            <person name="Erxleben A."/>
            <person name="Guenther S."/>
            <person name="Huettel W."/>
        </authorList>
    </citation>
    <scope>NUCLEOTIDE SEQUENCE [LARGE SCALE GENOMIC DNA]</scope>
    <source>
        <strain evidence="3">ATCC 74030 / MF5533</strain>
    </source>
</reference>
<feature type="compositionally biased region" description="Low complexity" evidence="1">
    <location>
        <begin position="66"/>
        <end position="86"/>
    </location>
</feature>
<dbReference type="EMBL" id="AGUE01000036">
    <property type="protein sequence ID" value="EHL02119.1"/>
    <property type="molecule type" value="Genomic_DNA"/>
</dbReference>
<dbReference type="InParanoid" id="H0EH74"/>
<feature type="compositionally biased region" description="Polar residues" evidence="1">
    <location>
        <begin position="208"/>
        <end position="233"/>
    </location>
</feature>
<keyword evidence="3" id="KW-1185">Reference proteome</keyword>
<gene>
    <name evidence="2" type="ORF">M7I_1851</name>
</gene>
<name>H0EH74_GLAL7</name>
<feature type="region of interest" description="Disordered" evidence="1">
    <location>
        <begin position="28"/>
        <end position="110"/>
    </location>
</feature>
<comment type="caution">
    <text evidence="2">The sequence shown here is derived from an EMBL/GenBank/DDBJ whole genome shotgun (WGS) entry which is preliminary data.</text>
</comment>
<evidence type="ECO:0000313" key="2">
    <source>
        <dbReference type="EMBL" id="EHL02119.1"/>
    </source>
</evidence>
<evidence type="ECO:0000313" key="3">
    <source>
        <dbReference type="Proteomes" id="UP000005446"/>
    </source>
</evidence>